<keyword evidence="7" id="KW-0067">ATP-binding</keyword>
<keyword evidence="6" id="KW-0227">DNA damage</keyword>
<evidence type="ECO:0000256" key="6">
    <source>
        <dbReference type="ARBA" id="ARBA00022763"/>
    </source>
</evidence>
<evidence type="ECO:0000256" key="2">
    <source>
        <dbReference type="ARBA" id="ARBA00004286"/>
    </source>
</evidence>
<keyword evidence="9" id="KW-0233">DNA recombination</keyword>
<feature type="domain" description="RecF/RecN/SMC N-terminal" evidence="14">
    <location>
        <begin position="14"/>
        <end position="1018"/>
    </location>
</feature>
<evidence type="ECO:0000313" key="15">
    <source>
        <dbReference type="Proteomes" id="UP001652740"/>
    </source>
</evidence>
<evidence type="ECO:0000256" key="12">
    <source>
        <dbReference type="SAM" id="Coils"/>
    </source>
</evidence>
<evidence type="ECO:0000256" key="7">
    <source>
        <dbReference type="ARBA" id="ARBA00022840"/>
    </source>
</evidence>
<keyword evidence="15" id="KW-1185">Reference proteome</keyword>
<dbReference type="Gene3D" id="3.40.50.300">
    <property type="entry name" value="P-loop containing nucleotide triphosphate hydrolases"/>
    <property type="match status" value="2"/>
</dbReference>
<evidence type="ECO:0000256" key="4">
    <source>
        <dbReference type="ARBA" id="ARBA00022454"/>
    </source>
</evidence>
<comment type="similarity">
    <text evidence="3">Belongs to the SMC family. SMC6 subfamily.</text>
</comment>
<dbReference type="Proteomes" id="UP001652740">
    <property type="component" value="Unplaced"/>
</dbReference>
<gene>
    <name evidence="16" type="primary">LOC113518084</name>
</gene>
<organism evidence="15 16">
    <name type="scientific">Galleria mellonella</name>
    <name type="common">Greater wax moth</name>
    <dbReference type="NCBI Taxonomy" id="7137"/>
    <lineage>
        <taxon>Eukaryota</taxon>
        <taxon>Metazoa</taxon>
        <taxon>Ecdysozoa</taxon>
        <taxon>Arthropoda</taxon>
        <taxon>Hexapoda</taxon>
        <taxon>Insecta</taxon>
        <taxon>Pterygota</taxon>
        <taxon>Neoptera</taxon>
        <taxon>Endopterygota</taxon>
        <taxon>Lepidoptera</taxon>
        <taxon>Glossata</taxon>
        <taxon>Ditrysia</taxon>
        <taxon>Pyraloidea</taxon>
        <taxon>Pyralidae</taxon>
        <taxon>Galleriinae</taxon>
        <taxon>Galleria</taxon>
    </lineage>
</organism>
<feature type="region of interest" description="Disordered" evidence="13">
    <location>
        <begin position="649"/>
        <end position="668"/>
    </location>
</feature>
<keyword evidence="5" id="KW-0547">Nucleotide-binding</keyword>
<dbReference type="PANTHER" id="PTHR19306">
    <property type="entry name" value="STRUCTURAL MAINTENANCE OF CHROMOSOMES 5,6 SMC5, SMC6"/>
    <property type="match status" value="1"/>
</dbReference>
<dbReference type="GeneID" id="113518084"/>
<dbReference type="InterPro" id="IPR027417">
    <property type="entry name" value="P-loop_NTPase"/>
</dbReference>
<evidence type="ECO:0000256" key="11">
    <source>
        <dbReference type="ARBA" id="ARBA00023242"/>
    </source>
</evidence>
<evidence type="ECO:0000256" key="3">
    <source>
        <dbReference type="ARBA" id="ARBA00006793"/>
    </source>
</evidence>
<evidence type="ECO:0000256" key="10">
    <source>
        <dbReference type="ARBA" id="ARBA00023204"/>
    </source>
</evidence>
<name>A0ABM3MCJ6_GALME</name>
<evidence type="ECO:0000256" key="8">
    <source>
        <dbReference type="ARBA" id="ARBA00023054"/>
    </source>
</evidence>
<proteinExistence type="inferred from homology"/>
<keyword evidence="4" id="KW-0158">Chromosome</keyword>
<reference evidence="16" key="1">
    <citation type="submission" date="2025-08" db="UniProtKB">
        <authorList>
            <consortium name="RefSeq"/>
        </authorList>
    </citation>
    <scope>IDENTIFICATION</scope>
    <source>
        <tissue evidence="16">Whole larvae</tissue>
    </source>
</reference>
<dbReference type="SUPFAM" id="SSF52540">
    <property type="entry name" value="P-loop containing nucleoside triphosphate hydrolases"/>
    <property type="match status" value="1"/>
</dbReference>
<evidence type="ECO:0000256" key="5">
    <source>
        <dbReference type="ARBA" id="ARBA00022741"/>
    </source>
</evidence>
<comment type="subcellular location">
    <subcellularLocation>
        <location evidence="2">Chromosome</location>
    </subcellularLocation>
    <subcellularLocation>
        <location evidence="1">Nucleus</location>
    </subcellularLocation>
</comment>
<evidence type="ECO:0000256" key="1">
    <source>
        <dbReference type="ARBA" id="ARBA00004123"/>
    </source>
</evidence>
<dbReference type="Pfam" id="PF02463">
    <property type="entry name" value="SMC_N"/>
    <property type="match status" value="1"/>
</dbReference>
<keyword evidence="10" id="KW-0234">DNA repair</keyword>
<feature type="coiled-coil region" evidence="12">
    <location>
        <begin position="208"/>
        <end position="377"/>
    </location>
</feature>
<dbReference type="InterPro" id="IPR003395">
    <property type="entry name" value="RecF/RecN/SMC_N"/>
</dbReference>
<dbReference type="RefSeq" id="XP_052748839.1">
    <property type="nucleotide sequence ID" value="XM_052892879.1"/>
</dbReference>
<keyword evidence="8 12" id="KW-0175">Coiled coil</keyword>
<evidence type="ECO:0000256" key="9">
    <source>
        <dbReference type="ARBA" id="ARBA00023172"/>
    </source>
</evidence>
<keyword evidence="11" id="KW-0539">Nucleus</keyword>
<sequence length="1040" mass="116995">MEEDIIEEDVDGSIHSIHVRNFFCHDNLEITMNKNVNFIVGRNGSGKSAILTALVVGLGGRASVTNRGSNLHSFIKKGANSATIEIKIKNSSEKAYKHNLYGDYITIVRHINASGGSSYKVKSATGEVISSKFEEVNAIILAHDIQVDNPISVLNQDDARSFHESDAKKKYSLFRKATNLDQTETNYIRALENCNKAVNIWNRKNEACIELEKEYKKWKQSHEQLQSKDEIEAKKLALQNEYYWSEIADFEREATLVQTQYDKQQEKINKLAEKLNKMNENFGSETNVIDTLKSQLDEKKLEKTALEQELRNLESEVRETQVTWRTAQHAVTNHTELLNREKRKIADIEQEISNIDAGEAAAARASLEARLSRAQEAAAARARLHTAQHAADQARAHHAHARTRADAAAADAQRHRAELKKLRQQLRELESRGGDSLAVYGAAMAELCERVHAAAARGHFSAPPRGPVGAYLKVKQKEWGGVLENILGNSIRTFCVNSPEDSRKLFEIMGQVYGSAAKPGVTCSKFLAAQHDVRGRCVRARGFSSALDALDVRDHVVANFLIDNLALETVLLVPEHEDAIRLSDTEENVPENCAKIVTLDSTEYYPAPNYRSYGGVARAVRYLHLSTAERKRQVQAEIQEAETILRSLESTERQLSEEAKEARDGEESARRALQALLGDKHRADEQARAAAAAVAAARELRGAPHLTMLTEELNVSKEKLRTLTEKLETLSANESQYKAKIDQSDVQIRSVKNKLTAATTLCRTLNEEIEQEQLKMDRALTERETYNQKLSQDRSKLAQVAAILEEKRAHIDKLISEAVKLCPRVENPRERSIVTSELKKTQLKLNSLRSDGLTKAQVAEKLLEVGRKYKRTKNTLDKLKYLIDDIKATTDKHLNFCHKMQTYIARRVQYCFQSILTLRGYSGRMEVEHGRGVLQVWCSGREAGGRRAASSLRSLSGGERSYSTVAFIMALWECVELPFYFMDEFDVFMDNVNRKIVMELLVDHALKNKSRQFVFLTPQDASSVVAGPHISIHMMAAPRP</sequence>
<protein>
    <submittedName>
        <fullName evidence="16">Structural maintenance of chromosomes protein 6 isoform X1</fullName>
    </submittedName>
</protein>
<feature type="coiled-coil region" evidence="12">
    <location>
        <begin position="405"/>
        <end position="432"/>
    </location>
</feature>
<evidence type="ECO:0000313" key="16">
    <source>
        <dbReference type="RefSeq" id="XP_052748839.1"/>
    </source>
</evidence>
<feature type="coiled-coil region" evidence="12">
    <location>
        <begin position="706"/>
        <end position="807"/>
    </location>
</feature>
<evidence type="ECO:0000256" key="13">
    <source>
        <dbReference type="SAM" id="MobiDB-lite"/>
    </source>
</evidence>
<accession>A0ABM3MCJ6</accession>
<evidence type="ECO:0000259" key="14">
    <source>
        <dbReference type="Pfam" id="PF02463"/>
    </source>
</evidence>
<dbReference type="PANTHER" id="PTHR19306:SF6">
    <property type="entry name" value="STRUCTURAL MAINTENANCE OF CHROMOSOMES PROTEIN 6"/>
    <property type="match status" value="1"/>
</dbReference>